<dbReference type="AlphaFoldDB" id="A0A3E0I6D2"/>
<dbReference type="Gene3D" id="3.40.30.10">
    <property type="entry name" value="Glutaredoxin"/>
    <property type="match status" value="1"/>
</dbReference>
<accession>A0A3E0I6D2</accession>
<dbReference type="Pfam" id="PF00578">
    <property type="entry name" value="AhpC-TSA"/>
    <property type="match status" value="1"/>
</dbReference>
<evidence type="ECO:0000256" key="3">
    <source>
        <dbReference type="ARBA" id="ARBA00022692"/>
    </source>
</evidence>
<dbReference type="InterPro" id="IPR050553">
    <property type="entry name" value="Thioredoxin_ResA/DsbE_sf"/>
</dbReference>
<dbReference type="GO" id="GO:0017004">
    <property type="term" value="P:cytochrome complex assembly"/>
    <property type="evidence" value="ECO:0007669"/>
    <property type="project" value="InterPro"/>
</dbReference>
<gene>
    <name evidence="8" type="ORF">BCF44_102402</name>
</gene>
<feature type="transmembrane region" description="Helical" evidence="6">
    <location>
        <begin position="188"/>
        <end position="208"/>
    </location>
</feature>
<feature type="transmembrane region" description="Helical" evidence="6">
    <location>
        <begin position="6"/>
        <end position="29"/>
    </location>
</feature>
<dbReference type="PROSITE" id="PS51352">
    <property type="entry name" value="THIOREDOXIN_2"/>
    <property type="match status" value="1"/>
</dbReference>
<comment type="subcellular location">
    <subcellularLocation>
        <location evidence="1">Cell membrane</location>
        <topology evidence="1">Multi-pass membrane protein</topology>
    </subcellularLocation>
</comment>
<dbReference type="CDD" id="cd03012">
    <property type="entry name" value="TlpA_like_DipZ_like"/>
    <property type="match status" value="1"/>
</dbReference>
<dbReference type="Gene3D" id="2.60.120.260">
    <property type="entry name" value="Galactose-binding domain-like"/>
    <property type="match status" value="1"/>
</dbReference>
<dbReference type="GO" id="GO:0016491">
    <property type="term" value="F:oxidoreductase activity"/>
    <property type="evidence" value="ECO:0007669"/>
    <property type="project" value="InterPro"/>
</dbReference>
<sequence length="565" mass="58963">MVTLVVVGFLAGVITSLSPCVLPVLPVVLTSGGPQRRKWRPYLVIAGLVLSFALSTLFGSLVLTALGLPQTLLRDAGIAVLVLIGVALIWPRFGDLLERPFARLGNRPVNPNGNGIVLGLGLGLLFVPCAGPVLATIAVIGANHTFSVDGLALTAAFAVGAGVPLLVLAVAGDAITRRVGAIRSRARGFRTVSGAVMLVVAVAIAFNLTDGLQTAVPGYTSALQQSVEGNSEAQGQLHKLTTPGAGSGGTDNATVPGVNCQPGGTTLQDCGKAPDLTGITSWLNSSPLTLAGLHGKVTLIDFWTYSCINCQRTLPHVESWYSAYHRAGLEIIGVHTPEFAFEHDTGNIKAQAAALGVKYPIAVDNNYATWNAFGNQYWPAEYLVDATGHVRHVNFGEGDYSGTEQLIRQLLTSASSTVDLPAATEVADTTPSEQQTPETYLGSQYAPLHVSGGTPSGGSTQMFQFPPALQPDTFALAGAWKAADAESLTSGPGAQLELSYQAKYVYLVLGGSGTVTVQVDGRTTQTIAVSGVPKLYTLVNNGPYQRSTMTLSLTPGIDAYDFTFG</sequence>
<evidence type="ECO:0000256" key="6">
    <source>
        <dbReference type="SAM" id="Phobius"/>
    </source>
</evidence>
<dbReference type="OrthoDB" id="9811352at2"/>
<name>A0A3E0I6D2_9PSEU</name>
<dbReference type="PANTHER" id="PTHR42852">
    <property type="entry name" value="THIOL:DISULFIDE INTERCHANGE PROTEIN DSBE"/>
    <property type="match status" value="1"/>
</dbReference>
<evidence type="ECO:0000256" key="5">
    <source>
        <dbReference type="ARBA" id="ARBA00023136"/>
    </source>
</evidence>
<evidence type="ECO:0000256" key="2">
    <source>
        <dbReference type="ARBA" id="ARBA00022475"/>
    </source>
</evidence>
<keyword evidence="3 6" id="KW-0812">Transmembrane</keyword>
<feature type="domain" description="Thioredoxin" evidence="7">
    <location>
        <begin position="267"/>
        <end position="412"/>
    </location>
</feature>
<organism evidence="8 9">
    <name type="scientific">Kutzneria buriramensis</name>
    <dbReference type="NCBI Taxonomy" id="1045776"/>
    <lineage>
        <taxon>Bacteria</taxon>
        <taxon>Bacillati</taxon>
        <taxon>Actinomycetota</taxon>
        <taxon>Actinomycetes</taxon>
        <taxon>Pseudonocardiales</taxon>
        <taxon>Pseudonocardiaceae</taxon>
        <taxon>Kutzneria</taxon>
    </lineage>
</organism>
<feature type="transmembrane region" description="Helical" evidence="6">
    <location>
        <begin position="115"/>
        <end position="140"/>
    </location>
</feature>
<dbReference type="SUPFAM" id="SSF52833">
    <property type="entry name" value="Thioredoxin-like"/>
    <property type="match status" value="1"/>
</dbReference>
<dbReference type="InterPro" id="IPR041017">
    <property type="entry name" value="Thioredoxin_10"/>
</dbReference>
<keyword evidence="2" id="KW-1003">Cell membrane</keyword>
<protein>
    <submittedName>
        <fullName evidence="8">Cytochrome c biogenesis protein CcdA</fullName>
    </submittedName>
</protein>
<feature type="transmembrane region" description="Helical" evidence="6">
    <location>
        <begin position="41"/>
        <end position="64"/>
    </location>
</feature>
<dbReference type="GO" id="GO:0016209">
    <property type="term" value="F:antioxidant activity"/>
    <property type="evidence" value="ECO:0007669"/>
    <property type="project" value="InterPro"/>
</dbReference>
<dbReference type="InterPro" id="IPR036249">
    <property type="entry name" value="Thioredoxin-like_sf"/>
</dbReference>
<evidence type="ECO:0000259" key="7">
    <source>
        <dbReference type="PROSITE" id="PS51352"/>
    </source>
</evidence>
<proteinExistence type="predicted"/>
<comment type="caution">
    <text evidence="8">The sequence shown here is derived from an EMBL/GenBank/DDBJ whole genome shotgun (WGS) entry which is preliminary data.</text>
</comment>
<evidence type="ECO:0000313" key="9">
    <source>
        <dbReference type="Proteomes" id="UP000256269"/>
    </source>
</evidence>
<dbReference type="InterPro" id="IPR003834">
    <property type="entry name" value="Cyt_c_assmbl_TM_dom"/>
</dbReference>
<keyword evidence="9" id="KW-1185">Reference proteome</keyword>
<dbReference type="InterPro" id="IPR013766">
    <property type="entry name" value="Thioredoxin_domain"/>
</dbReference>
<dbReference type="EMBL" id="QUNO01000002">
    <property type="protein sequence ID" value="REH54170.1"/>
    <property type="molecule type" value="Genomic_DNA"/>
</dbReference>
<keyword evidence="4 6" id="KW-1133">Transmembrane helix</keyword>
<keyword evidence="5 6" id="KW-0472">Membrane</keyword>
<evidence type="ECO:0000313" key="8">
    <source>
        <dbReference type="EMBL" id="REH54170.1"/>
    </source>
</evidence>
<feature type="transmembrane region" description="Helical" evidence="6">
    <location>
        <begin position="76"/>
        <end position="94"/>
    </location>
</feature>
<feature type="transmembrane region" description="Helical" evidence="6">
    <location>
        <begin position="152"/>
        <end position="176"/>
    </location>
</feature>
<dbReference type="InterPro" id="IPR000866">
    <property type="entry name" value="AhpC/TSA"/>
</dbReference>
<reference evidence="8 9" key="1">
    <citation type="submission" date="2018-08" db="EMBL/GenBank/DDBJ databases">
        <title>Genomic Encyclopedia of Archaeal and Bacterial Type Strains, Phase II (KMG-II): from individual species to whole genera.</title>
        <authorList>
            <person name="Goeker M."/>
        </authorList>
    </citation>
    <scope>NUCLEOTIDE SEQUENCE [LARGE SCALE GENOMIC DNA]</scope>
    <source>
        <strain evidence="8 9">DSM 45791</strain>
    </source>
</reference>
<dbReference type="RefSeq" id="WP_116173272.1">
    <property type="nucleotide sequence ID" value="NZ_CP144375.1"/>
</dbReference>
<dbReference type="Proteomes" id="UP000256269">
    <property type="component" value="Unassembled WGS sequence"/>
</dbReference>
<dbReference type="GO" id="GO:0005886">
    <property type="term" value="C:plasma membrane"/>
    <property type="evidence" value="ECO:0007669"/>
    <property type="project" value="UniProtKB-SubCell"/>
</dbReference>
<evidence type="ECO:0000256" key="1">
    <source>
        <dbReference type="ARBA" id="ARBA00004651"/>
    </source>
</evidence>
<dbReference type="Pfam" id="PF17991">
    <property type="entry name" value="Thioredoxin_10"/>
    <property type="match status" value="1"/>
</dbReference>
<dbReference type="Pfam" id="PF02683">
    <property type="entry name" value="DsbD_TM"/>
    <property type="match status" value="1"/>
</dbReference>
<dbReference type="PANTHER" id="PTHR42852:SF13">
    <property type="entry name" value="PROTEIN DIPZ"/>
    <property type="match status" value="1"/>
</dbReference>
<evidence type="ECO:0000256" key="4">
    <source>
        <dbReference type="ARBA" id="ARBA00022989"/>
    </source>
</evidence>